<evidence type="ECO:0000313" key="1">
    <source>
        <dbReference type="EMBL" id="SMO45925.1"/>
    </source>
</evidence>
<dbReference type="EMBL" id="FXTO01000003">
    <property type="protein sequence ID" value="SMO45925.1"/>
    <property type="molecule type" value="Genomic_DNA"/>
</dbReference>
<organism evidence="1 2">
    <name type="scientific">Thalassovita litoralis</name>
    <dbReference type="NCBI Taxonomy" id="1010611"/>
    <lineage>
        <taxon>Bacteria</taxon>
        <taxon>Pseudomonadati</taxon>
        <taxon>Pseudomonadota</taxon>
        <taxon>Alphaproteobacteria</taxon>
        <taxon>Rhodobacterales</taxon>
        <taxon>Roseobacteraceae</taxon>
        <taxon>Thalassovita</taxon>
    </lineage>
</organism>
<reference evidence="1 2" key="1">
    <citation type="submission" date="2017-05" db="EMBL/GenBank/DDBJ databases">
        <authorList>
            <person name="Varghese N."/>
            <person name="Submissions S."/>
        </authorList>
    </citation>
    <scope>NUCLEOTIDE SEQUENCE [LARGE SCALE GENOMIC DNA]</scope>
    <source>
        <strain evidence="1 2">DSM 29506</strain>
    </source>
</reference>
<name>A0A521BFR4_9RHOB</name>
<proteinExistence type="predicted"/>
<dbReference type="RefSeq" id="WP_142492086.1">
    <property type="nucleotide sequence ID" value="NZ_FXTO01000003.1"/>
</dbReference>
<sequence length="146" mass="16305">MLEIHETLNSCSEWDNNALFEAMDDLLESARIDFDGQNHFRDWPEGRVLCAECIVADGADVVGLARIIWDSHVEDAVPQVAHVCVSPGYRNSFVIDSLETELIESYAMNPVGGERVRTLKGRDVDLAERARAHLSSMMGMADPRMI</sequence>
<keyword evidence="2" id="KW-1185">Reference proteome</keyword>
<dbReference type="AlphaFoldDB" id="A0A521BFR4"/>
<accession>A0A521BFR4</accession>
<protein>
    <submittedName>
        <fullName evidence="1">Uncharacterized protein</fullName>
    </submittedName>
</protein>
<dbReference type="OrthoDB" id="7870126at2"/>
<gene>
    <name evidence="1" type="ORF">SAMN06265173_10338</name>
</gene>
<dbReference type="Proteomes" id="UP000316030">
    <property type="component" value="Unassembled WGS sequence"/>
</dbReference>
<evidence type="ECO:0000313" key="2">
    <source>
        <dbReference type="Proteomes" id="UP000316030"/>
    </source>
</evidence>